<evidence type="ECO:0000256" key="2">
    <source>
        <dbReference type="ARBA" id="ARBA00001911"/>
    </source>
</evidence>
<evidence type="ECO:0000256" key="11">
    <source>
        <dbReference type="ARBA" id="ARBA00022723"/>
    </source>
</evidence>
<dbReference type="SUPFAM" id="SSF56796">
    <property type="entry name" value="Dehydroquinate synthase-like"/>
    <property type="match status" value="1"/>
</dbReference>
<keyword evidence="9 18" id="KW-0963">Cytoplasm</keyword>
<evidence type="ECO:0000256" key="16">
    <source>
        <dbReference type="ARBA" id="ARBA00023239"/>
    </source>
</evidence>
<accession>A0ABU2ZF30</accession>
<evidence type="ECO:0000259" key="19">
    <source>
        <dbReference type="Pfam" id="PF01761"/>
    </source>
</evidence>
<evidence type="ECO:0000256" key="15">
    <source>
        <dbReference type="ARBA" id="ARBA00023141"/>
    </source>
</evidence>
<keyword evidence="10 18" id="KW-0028">Amino-acid biosynthesis</keyword>
<protein>
    <recommendedName>
        <fullName evidence="8 18">3-dehydroquinate synthase</fullName>
        <shortName evidence="18">DHQS</shortName>
        <ecNumber evidence="7 18">4.2.3.4</ecNumber>
    </recommendedName>
</protein>
<comment type="similarity">
    <text evidence="6 18">Belongs to the sugar phosphate cyclases superfamily. Dehydroquinate synthase family.</text>
</comment>
<dbReference type="NCBIfam" id="TIGR01357">
    <property type="entry name" value="aroB"/>
    <property type="match status" value="1"/>
</dbReference>
<evidence type="ECO:0000256" key="1">
    <source>
        <dbReference type="ARBA" id="ARBA00001393"/>
    </source>
</evidence>
<dbReference type="InterPro" id="IPR050071">
    <property type="entry name" value="Dehydroquinate_synthase"/>
</dbReference>
<evidence type="ECO:0000256" key="8">
    <source>
        <dbReference type="ARBA" id="ARBA00017684"/>
    </source>
</evidence>
<comment type="caution">
    <text evidence="18">Lacks conserved residue(s) required for the propagation of feature annotation.</text>
</comment>
<evidence type="ECO:0000256" key="7">
    <source>
        <dbReference type="ARBA" id="ARBA00013031"/>
    </source>
</evidence>
<comment type="subcellular location">
    <subcellularLocation>
        <location evidence="4 18">Cytoplasm</location>
    </subcellularLocation>
</comment>
<evidence type="ECO:0000256" key="14">
    <source>
        <dbReference type="ARBA" id="ARBA00023027"/>
    </source>
</evidence>
<dbReference type="PANTHER" id="PTHR43622">
    <property type="entry name" value="3-DEHYDROQUINATE SYNTHASE"/>
    <property type="match status" value="1"/>
</dbReference>
<keyword evidence="22" id="KW-1185">Reference proteome</keyword>
<proteinExistence type="inferred from homology"/>
<evidence type="ECO:0000259" key="20">
    <source>
        <dbReference type="Pfam" id="PF24621"/>
    </source>
</evidence>
<evidence type="ECO:0000256" key="5">
    <source>
        <dbReference type="ARBA" id="ARBA00004661"/>
    </source>
</evidence>
<feature type="domain" description="3-dehydroquinate synthase N-terminal" evidence="19">
    <location>
        <begin position="68"/>
        <end position="180"/>
    </location>
</feature>
<evidence type="ECO:0000256" key="17">
    <source>
        <dbReference type="ARBA" id="ARBA00023285"/>
    </source>
</evidence>
<keyword evidence="16 18" id="KW-0456">Lyase</keyword>
<keyword evidence="11 18" id="KW-0479">Metal-binding</keyword>
<feature type="binding site" evidence="18">
    <location>
        <begin position="130"/>
        <end position="131"/>
    </location>
    <ligand>
        <name>NAD(+)</name>
        <dbReference type="ChEBI" id="CHEBI:57540"/>
    </ligand>
</feature>
<feature type="binding site" evidence="18">
    <location>
        <begin position="106"/>
        <end position="110"/>
    </location>
    <ligand>
        <name>NAD(+)</name>
        <dbReference type="ChEBI" id="CHEBI:57540"/>
    </ligand>
</feature>
<keyword evidence="14 18" id="KW-0520">NAD</keyword>
<feature type="binding site" evidence="18">
    <location>
        <position position="280"/>
    </location>
    <ligand>
        <name>Zn(2+)</name>
        <dbReference type="ChEBI" id="CHEBI:29105"/>
    </ligand>
</feature>
<comment type="cofactor">
    <cofactor evidence="2 18">
        <name>NAD(+)</name>
        <dbReference type="ChEBI" id="CHEBI:57540"/>
    </cofactor>
</comment>
<dbReference type="Gene3D" id="1.20.1090.10">
    <property type="entry name" value="Dehydroquinate synthase-like - alpha domain"/>
    <property type="match status" value="1"/>
</dbReference>
<dbReference type="GO" id="GO:0003856">
    <property type="term" value="F:3-dehydroquinate synthase activity"/>
    <property type="evidence" value="ECO:0007669"/>
    <property type="project" value="UniProtKB-EC"/>
</dbReference>
<dbReference type="InterPro" id="IPR056179">
    <property type="entry name" value="DHQS_C"/>
</dbReference>
<evidence type="ECO:0000256" key="18">
    <source>
        <dbReference type="HAMAP-Rule" id="MF_00110"/>
    </source>
</evidence>
<evidence type="ECO:0000256" key="12">
    <source>
        <dbReference type="ARBA" id="ARBA00022741"/>
    </source>
</evidence>
<dbReference type="InterPro" id="IPR016037">
    <property type="entry name" value="DHQ_synth_AroB"/>
</dbReference>
<evidence type="ECO:0000256" key="6">
    <source>
        <dbReference type="ARBA" id="ARBA00005412"/>
    </source>
</evidence>
<evidence type="ECO:0000313" key="21">
    <source>
        <dbReference type="EMBL" id="MDT0575212.1"/>
    </source>
</evidence>
<name>A0ABU2ZF30_9SPHN</name>
<keyword evidence="12 18" id="KW-0547">Nucleotide-binding</keyword>
<feature type="binding site" evidence="18">
    <location>
        <position position="152"/>
    </location>
    <ligand>
        <name>NAD(+)</name>
        <dbReference type="ChEBI" id="CHEBI:57540"/>
    </ligand>
</feature>
<sequence>MHDVAVALEGRAYDVRVGRGLIADIAQHCDGFLHKPTVPIITDVNVAQLYKDVVERSLAGAGRQARWLILPAGEATKVWQRLEQAVDFLLNEGVDRQDNIVALGGGVIGDLAGLAAAMVKRGCGFIQVPTTLLAQVDSSVGGKTAINTAAGKNLAGAFHQPSLVLADVAALSTLPLRELRAGYAEVVKYGLIGDASFFSWCERHATHVLGETDQTLSESAVEGSIAEARQQAIVHSVTAKARIVTRDERETTGERALLNLGHTFGHALEAETGYSDRLLHGEAVAVGMVLAARYSVRSGLMEASDADRISRHLSRSGLPISLAALELDCSGAQLADHMTHDKKMVGGNLPFVLMRGIGKAFLYRNVALADVAAFLDAELA</sequence>
<feature type="binding site" evidence="18">
    <location>
        <position position="185"/>
    </location>
    <ligand>
        <name>Zn(2+)</name>
        <dbReference type="ChEBI" id="CHEBI:29105"/>
    </ligand>
</feature>
<keyword evidence="13 18" id="KW-0862">Zinc</keyword>
<dbReference type="Pfam" id="PF01761">
    <property type="entry name" value="DHQ_synthase"/>
    <property type="match status" value="1"/>
</dbReference>
<keyword evidence="15 18" id="KW-0057">Aromatic amino acid biosynthesis</keyword>
<evidence type="ECO:0000256" key="9">
    <source>
        <dbReference type="ARBA" id="ARBA00022490"/>
    </source>
</evidence>
<dbReference type="EC" id="4.2.3.4" evidence="7 18"/>
<gene>
    <name evidence="18 21" type="primary">aroB</name>
    <name evidence="21" type="ORF">RM533_03315</name>
</gene>
<dbReference type="PANTHER" id="PTHR43622:SF7">
    <property type="entry name" value="3-DEHYDROQUINATE SYNTHASE, CHLOROPLASTIC"/>
    <property type="match status" value="1"/>
</dbReference>
<comment type="catalytic activity">
    <reaction evidence="1 18">
        <text>7-phospho-2-dehydro-3-deoxy-D-arabino-heptonate = 3-dehydroquinate + phosphate</text>
        <dbReference type="Rhea" id="RHEA:21968"/>
        <dbReference type="ChEBI" id="CHEBI:32364"/>
        <dbReference type="ChEBI" id="CHEBI:43474"/>
        <dbReference type="ChEBI" id="CHEBI:58394"/>
        <dbReference type="EC" id="4.2.3.4"/>
    </reaction>
</comment>
<comment type="pathway">
    <text evidence="5 18">Metabolic intermediate biosynthesis; chorismate biosynthesis; chorismate from D-erythrose 4-phosphate and phosphoenolpyruvate: step 2/7.</text>
</comment>
<organism evidence="21 22">
    <name type="scientific">Croceicoccus esteveae</name>
    <dbReference type="NCBI Taxonomy" id="3075597"/>
    <lineage>
        <taxon>Bacteria</taxon>
        <taxon>Pseudomonadati</taxon>
        <taxon>Pseudomonadota</taxon>
        <taxon>Alphaproteobacteria</taxon>
        <taxon>Sphingomonadales</taxon>
        <taxon>Erythrobacteraceae</taxon>
        <taxon>Croceicoccus</taxon>
    </lineage>
</organism>
<evidence type="ECO:0000256" key="10">
    <source>
        <dbReference type="ARBA" id="ARBA00022605"/>
    </source>
</evidence>
<dbReference type="Gene3D" id="3.40.50.1970">
    <property type="match status" value="1"/>
</dbReference>
<feature type="binding site" evidence="18">
    <location>
        <position position="262"/>
    </location>
    <ligand>
        <name>Zn(2+)</name>
        <dbReference type="ChEBI" id="CHEBI:29105"/>
    </ligand>
</feature>
<dbReference type="EMBL" id="JAVRHS010000002">
    <property type="protein sequence ID" value="MDT0575212.1"/>
    <property type="molecule type" value="Genomic_DNA"/>
</dbReference>
<comment type="cofactor">
    <cofactor evidence="18">
        <name>Co(2+)</name>
        <dbReference type="ChEBI" id="CHEBI:48828"/>
    </cofactor>
    <cofactor evidence="18">
        <name>Zn(2+)</name>
        <dbReference type="ChEBI" id="CHEBI:29105"/>
    </cofactor>
    <text evidence="18">Binds 1 divalent metal cation per subunit. Can use either Co(2+) or Zn(2+).</text>
</comment>
<dbReference type="InterPro" id="IPR030963">
    <property type="entry name" value="DHQ_synth_fam"/>
</dbReference>
<evidence type="ECO:0000256" key="3">
    <source>
        <dbReference type="ARBA" id="ARBA00003485"/>
    </source>
</evidence>
<feature type="domain" description="3-dehydroquinate synthase C-terminal" evidence="20">
    <location>
        <begin position="182"/>
        <end position="344"/>
    </location>
</feature>
<comment type="function">
    <text evidence="3 18">Catalyzes the conversion of 3-deoxy-D-arabino-heptulosonate 7-phosphate (DAHP) to dehydroquinate (DHQ).</text>
</comment>
<dbReference type="Pfam" id="PF24621">
    <property type="entry name" value="DHQS_C"/>
    <property type="match status" value="1"/>
</dbReference>
<reference evidence="21 22" key="1">
    <citation type="submission" date="2023-09" db="EMBL/GenBank/DDBJ databases">
        <authorList>
            <person name="Rey-Velasco X."/>
        </authorList>
    </citation>
    <scope>NUCLEOTIDE SEQUENCE [LARGE SCALE GENOMIC DNA]</scope>
    <source>
        <strain evidence="21 22">F390</strain>
    </source>
</reference>
<dbReference type="PIRSF" id="PIRSF001455">
    <property type="entry name" value="DHQ_synth"/>
    <property type="match status" value="1"/>
</dbReference>
<dbReference type="CDD" id="cd08195">
    <property type="entry name" value="DHQS"/>
    <property type="match status" value="1"/>
</dbReference>
<dbReference type="HAMAP" id="MF_00110">
    <property type="entry name" value="DHQ_synthase"/>
    <property type="match status" value="1"/>
</dbReference>
<dbReference type="InterPro" id="IPR030960">
    <property type="entry name" value="DHQS/DOIS_N"/>
</dbReference>
<evidence type="ECO:0000256" key="4">
    <source>
        <dbReference type="ARBA" id="ARBA00004496"/>
    </source>
</evidence>
<evidence type="ECO:0000313" key="22">
    <source>
        <dbReference type="Proteomes" id="UP001259803"/>
    </source>
</evidence>
<evidence type="ECO:0000256" key="13">
    <source>
        <dbReference type="ARBA" id="ARBA00022833"/>
    </source>
</evidence>
<comment type="caution">
    <text evidence="21">The sequence shown here is derived from an EMBL/GenBank/DDBJ whole genome shotgun (WGS) entry which is preliminary data.</text>
</comment>
<feature type="binding site" evidence="18">
    <location>
        <position position="143"/>
    </location>
    <ligand>
        <name>NAD(+)</name>
        <dbReference type="ChEBI" id="CHEBI:57540"/>
    </ligand>
</feature>
<dbReference type="Proteomes" id="UP001259803">
    <property type="component" value="Unassembled WGS sequence"/>
</dbReference>
<keyword evidence="17 18" id="KW-0170">Cobalt</keyword>